<evidence type="ECO:0000313" key="2">
    <source>
        <dbReference type="Proteomes" id="UP001526430"/>
    </source>
</evidence>
<dbReference type="Pfam" id="PF20135">
    <property type="entry name" value="DUF6525"/>
    <property type="match status" value="1"/>
</dbReference>
<organism evidence="1 2">
    <name type="scientific">Sabulicella glaciei</name>
    <dbReference type="NCBI Taxonomy" id="2984948"/>
    <lineage>
        <taxon>Bacteria</taxon>
        <taxon>Pseudomonadati</taxon>
        <taxon>Pseudomonadota</taxon>
        <taxon>Alphaproteobacteria</taxon>
        <taxon>Acetobacterales</taxon>
        <taxon>Acetobacteraceae</taxon>
        <taxon>Sabulicella</taxon>
    </lineage>
</organism>
<keyword evidence="2" id="KW-1185">Reference proteome</keyword>
<dbReference type="EMBL" id="JAPFQI010000013">
    <property type="protein sequence ID" value="MCW8087017.1"/>
    <property type="molecule type" value="Genomic_DNA"/>
</dbReference>
<evidence type="ECO:0000313" key="1">
    <source>
        <dbReference type="EMBL" id="MCW8087017.1"/>
    </source>
</evidence>
<name>A0ABT3NXX5_9PROT</name>
<sequence length="123" mass="13752">MSLAHNDVSPRPEIWRRLPGDDWAAFDALPASIRRRLAEHAYDAWAVNALALWRSFRRSLGPLRAERRLMRWIEECEREERSAFAARQGAPLPHEAAGATVMRWASRPASARAGAAAGPSPAR</sequence>
<dbReference type="RefSeq" id="WP_301591163.1">
    <property type="nucleotide sequence ID" value="NZ_JAPFQI010000013.1"/>
</dbReference>
<dbReference type="Proteomes" id="UP001526430">
    <property type="component" value="Unassembled WGS sequence"/>
</dbReference>
<proteinExistence type="predicted"/>
<accession>A0ABT3NXX5</accession>
<gene>
    <name evidence="1" type="ORF">OF850_15400</name>
</gene>
<dbReference type="InterPro" id="IPR045386">
    <property type="entry name" value="DUF6525"/>
</dbReference>
<comment type="caution">
    <text evidence="1">The sequence shown here is derived from an EMBL/GenBank/DDBJ whole genome shotgun (WGS) entry which is preliminary data.</text>
</comment>
<reference evidence="1 2" key="1">
    <citation type="submission" date="2022-10" db="EMBL/GenBank/DDBJ databases">
        <title>Roseococcus glaciei nov., sp. nov., isolated from glacier.</title>
        <authorList>
            <person name="Liu Q."/>
            <person name="Xin Y.-H."/>
        </authorList>
    </citation>
    <scope>NUCLEOTIDE SEQUENCE [LARGE SCALE GENOMIC DNA]</scope>
    <source>
        <strain evidence="1 2">MDT2-1-1</strain>
    </source>
</reference>
<protein>
    <submittedName>
        <fullName evidence="1">DUF6525 family protein</fullName>
    </submittedName>
</protein>